<name>A0A2H1VY47_SPOFR</name>
<dbReference type="AlphaFoldDB" id="A0A2H1VY47"/>
<dbReference type="EMBL" id="ODYU01005159">
    <property type="protein sequence ID" value="SOQ45748.1"/>
    <property type="molecule type" value="Genomic_DNA"/>
</dbReference>
<sequence length="184" mass="19541">MDDGFMPMLDTTQGIEPKLPIGIKDSLTQIQGTFIKLDNVVSFSNYGGEVTVQNGKGWEKHPITCPALGEARGSVRLLLTKNHPVPIPVFGAGAPVRSKPVAWSVERARGKEVGYQLQVSEATAGGGERLGAGRICSAASLFSASRRLKLCTCSSVELSSLGNDSIRVSMSFAHREISVANNIA</sequence>
<accession>A0A2H1VY47</accession>
<proteinExistence type="predicted"/>
<reference evidence="1" key="1">
    <citation type="submission" date="2016-07" db="EMBL/GenBank/DDBJ databases">
        <authorList>
            <person name="Bretaudeau A."/>
        </authorList>
    </citation>
    <scope>NUCLEOTIDE SEQUENCE</scope>
    <source>
        <strain evidence="1">Rice</strain>
        <tissue evidence="1">Whole body</tissue>
    </source>
</reference>
<evidence type="ECO:0000313" key="1">
    <source>
        <dbReference type="EMBL" id="SOQ45748.1"/>
    </source>
</evidence>
<gene>
    <name evidence="1" type="ORF">SFRICE_011416</name>
</gene>
<protein>
    <submittedName>
        <fullName evidence="1">SFRICE_011416</fullName>
    </submittedName>
</protein>
<organism evidence="1">
    <name type="scientific">Spodoptera frugiperda</name>
    <name type="common">Fall armyworm</name>
    <dbReference type="NCBI Taxonomy" id="7108"/>
    <lineage>
        <taxon>Eukaryota</taxon>
        <taxon>Metazoa</taxon>
        <taxon>Ecdysozoa</taxon>
        <taxon>Arthropoda</taxon>
        <taxon>Hexapoda</taxon>
        <taxon>Insecta</taxon>
        <taxon>Pterygota</taxon>
        <taxon>Neoptera</taxon>
        <taxon>Endopterygota</taxon>
        <taxon>Lepidoptera</taxon>
        <taxon>Glossata</taxon>
        <taxon>Ditrysia</taxon>
        <taxon>Noctuoidea</taxon>
        <taxon>Noctuidae</taxon>
        <taxon>Amphipyrinae</taxon>
        <taxon>Spodoptera</taxon>
    </lineage>
</organism>